<feature type="region of interest" description="Disordered" evidence="1">
    <location>
        <begin position="105"/>
        <end position="274"/>
    </location>
</feature>
<protein>
    <submittedName>
        <fullName evidence="2">Uncharacterized protein</fullName>
    </submittedName>
</protein>
<name>A0A7J8AMV8_MYOMY</name>
<organism evidence="2 3">
    <name type="scientific">Myotis myotis</name>
    <name type="common">Greater mouse-eared bat</name>
    <name type="synonym">Vespertilio myotis</name>
    <dbReference type="NCBI Taxonomy" id="51298"/>
    <lineage>
        <taxon>Eukaryota</taxon>
        <taxon>Metazoa</taxon>
        <taxon>Chordata</taxon>
        <taxon>Craniata</taxon>
        <taxon>Vertebrata</taxon>
        <taxon>Euteleostomi</taxon>
        <taxon>Mammalia</taxon>
        <taxon>Eutheria</taxon>
        <taxon>Laurasiatheria</taxon>
        <taxon>Chiroptera</taxon>
        <taxon>Yangochiroptera</taxon>
        <taxon>Vespertilionidae</taxon>
        <taxon>Myotis</taxon>
    </lineage>
</organism>
<dbReference type="VEuPathDB" id="HostDB:LOC118655060"/>
<proteinExistence type="predicted"/>
<dbReference type="VEuPathDB" id="HostDB:LOC118649377"/>
<dbReference type="EMBL" id="JABWUV010000001">
    <property type="protein sequence ID" value="KAF6387782.1"/>
    <property type="molecule type" value="Genomic_DNA"/>
</dbReference>
<dbReference type="Proteomes" id="UP000527355">
    <property type="component" value="Unassembled WGS sequence"/>
</dbReference>
<feature type="compositionally biased region" description="Basic and acidic residues" evidence="1">
    <location>
        <begin position="149"/>
        <end position="174"/>
    </location>
</feature>
<feature type="compositionally biased region" description="Basic and acidic residues" evidence="1">
    <location>
        <begin position="242"/>
        <end position="256"/>
    </location>
</feature>
<evidence type="ECO:0000313" key="3">
    <source>
        <dbReference type="Proteomes" id="UP000527355"/>
    </source>
</evidence>
<sequence>MFGAELVGVESVGVELEGVESDRGHIPQQFLEELLGDIMALEAEQVQRRNQPAHLSWDLELLIEACTRIIDLEENTGTLQGTVKTLQEENQQLRKEVAELGTQLTQDKANSQKEELEGEPPSNIANTVRPSSATQEEPSSLGPQNQQGAEERELGEQEKQLPEVQEALKQEQEAKALAAAAGENNGEKERLQQELQRKKRWSPARAILTFLQRQRDGSRGQAKSPADSLPGPLEATPSCSYWEEKGDARSGPHQKTEGNVPTVGMRPLSSADNTPSIVTARPVAIMSWTSFGGTSA</sequence>
<keyword evidence="3" id="KW-1185">Reference proteome</keyword>
<gene>
    <name evidence="2" type="ORF">mMyoMyo1_008217</name>
</gene>
<feature type="compositionally biased region" description="Polar residues" evidence="1">
    <location>
        <begin position="123"/>
        <end position="148"/>
    </location>
</feature>
<dbReference type="AlphaFoldDB" id="A0A7J8AMV8"/>
<accession>A0A7J8AMV8</accession>
<comment type="caution">
    <text evidence="2">The sequence shown here is derived from an EMBL/GenBank/DDBJ whole genome shotgun (WGS) entry which is preliminary data.</text>
</comment>
<reference evidence="2 3" key="1">
    <citation type="journal article" date="2020" name="Nature">
        <title>Six reference-quality genomes reveal evolution of bat adaptations.</title>
        <authorList>
            <person name="Jebb D."/>
            <person name="Huang Z."/>
            <person name="Pippel M."/>
            <person name="Hughes G.M."/>
            <person name="Lavrichenko K."/>
            <person name="Devanna P."/>
            <person name="Winkler S."/>
            <person name="Jermiin L.S."/>
            <person name="Skirmuntt E.C."/>
            <person name="Katzourakis A."/>
            <person name="Burkitt-Gray L."/>
            <person name="Ray D.A."/>
            <person name="Sullivan K.A.M."/>
            <person name="Roscito J.G."/>
            <person name="Kirilenko B.M."/>
            <person name="Davalos L.M."/>
            <person name="Corthals A.P."/>
            <person name="Power M.L."/>
            <person name="Jones G."/>
            <person name="Ransome R.D."/>
            <person name="Dechmann D.K.N."/>
            <person name="Locatelli A.G."/>
            <person name="Puechmaille S.J."/>
            <person name="Fedrigo O."/>
            <person name="Jarvis E.D."/>
            <person name="Hiller M."/>
            <person name="Vernes S.C."/>
            <person name="Myers E.W."/>
            <person name="Teeling E.C."/>
        </authorList>
    </citation>
    <scope>NUCLEOTIDE SEQUENCE [LARGE SCALE GENOMIC DNA]</scope>
    <source>
        <strain evidence="2">MMyoMyo1</strain>
        <tissue evidence="2">Flight muscle</tissue>
    </source>
</reference>
<evidence type="ECO:0000313" key="2">
    <source>
        <dbReference type="EMBL" id="KAF6387782.1"/>
    </source>
</evidence>
<feature type="compositionally biased region" description="Low complexity" evidence="1">
    <location>
        <begin position="175"/>
        <end position="184"/>
    </location>
</feature>
<feature type="compositionally biased region" description="Basic and acidic residues" evidence="1">
    <location>
        <begin position="185"/>
        <end position="196"/>
    </location>
</feature>
<evidence type="ECO:0000256" key="1">
    <source>
        <dbReference type="SAM" id="MobiDB-lite"/>
    </source>
</evidence>